<organism evidence="2 3">
    <name type="scientific">Choiromyces venosus 120613-1</name>
    <dbReference type="NCBI Taxonomy" id="1336337"/>
    <lineage>
        <taxon>Eukaryota</taxon>
        <taxon>Fungi</taxon>
        <taxon>Dikarya</taxon>
        <taxon>Ascomycota</taxon>
        <taxon>Pezizomycotina</taxon>
        <taxon>Pezizomycetes</taxon>
        <taxon>Pezizales</taxon>
        <taxon>Tuberaceae</taxon>
        <taxon>Choiromyces</taxon>
    </lineage>
</organism>
<dbReference type="AlphaFoldDB" id="A0A3N4J7S9"/>
<evidence type="ECO:0000256" key="1">
    <source>
        <dbReference type="SAM" id="Phobius"/>
    </source>
</evidence>
<sequence>MGGERRSIFVYLFSHLFGINYFHVVPLFTYILFRFFFSFFRFLVPVDENRNEEFHCEFNLACAFCRDMYCTVQYQLKSFDLIAFLHQVQAFKRGTRIPKPCRVPYTSPWHEWTEHRGDPGGGIQYGRSNVHRQSAVQNSAPRIRLVFGPFMPDTCNAAKVGLELKGSGEKVRQPSQQEGTKMAGFKHAERAAIGWLQGGLH</sequence>
<protein>
    <submittedName>
        <fullName evidence="2">Uncharacterized protein</fullName>
    </submittedName>
</protein>
<proteinExistence type="predicted"/>
<keyword evidence="3" id="KW-1185">Reference proteome</keyword>
<keyword evidence="1" id="KW-0472">Membrane</keyword>
<keyword evidence="1" id="KW-1133">Transmembrane helix</keyword>
<accession>A0A3N4J7S9</accession>
<name>A0A3N4J7S9_9PEZI</name>
<evidence type="ECO:0000313" key="3">
    <source>
        <dbReference type="Proteomes" id="UP000276215"/>
    </source>
</evidence>
<keyword evidence="1" id="KW-0812">Transmembrane</keyword>
<evidence type="ECO:0000313" key="2">
    <source>
        <dbReference type="EMBL" id="RPA94342.1"/>
    </source>
</evidence>
<gene>
    <name evidence="2" type="ORF">L873DRAFT_1437099</name>
</gene>
<feature type="transmembrane region" description="Helical" evidence="1">
    <location>
        <begin position="12"/>
        <end position="33"/>
    </location>
</feature>
<dbReference type="Proteomes" id="UP000276215">
    <property type="component" value="Unassembled WGS sequence"/>
</dbReference>
<dbReference type="EMBL" id="ML120438">
    <property type="protein sequence ID" value="RPA94342.1"/>
    <property type="molecule type" value="Genomic_DNA"/>
</dbReference>
<reference evidence="2 3" key="1">
    <citation type="journal article" date="2018" name="Nat. Ecol. Evol.">
        <title>Pezizomycetes genomes reveal the molecular basis of ectomycorrhizal truffle lifestyle.</title>
        <authorList>
            <person name="Murat C."/>
            <person name="Payen T."/>
            <person name="Noel B."/>
            <person name="Kuo A."/>
            <person name="Morin E."/>
            <person name="Chen J."/>
            <person name="Kohler A."/>
            <person name="Krizsan K."/>
            <person name="Balestrini R."/>
            <person name="Da Silva C."/>
            <person name="Montanini B."/>
            <person name="Hainaut M."/>
            <person name="Levati E."/>
            <person name="Barry K.W."/>
            <person name="Belfiori B."/>
            <person name="Cichocki N."/>
            <person name="Clum A."/>
            <person name="Dockter R.B."/>
            <person name="Fauchery L."/>
            <person name="Guy J."/>
            <person name="Iotti M."/>
            <person name="Le Tacon F."/>
            <person name="Lindquist E.A."/>
            <person name="Lipzen A."/>
            <person name="Malagnac F."/>
            <person name="Mello A."/>
            <person name="Molinier V."/>
            <person name="Miyauchi S."/>
            <person name="Poulain J."/>
            <person name="Riccioni C."/>
            <person name="Rubini A."/>
            <person name="Sitrit Y."/>
            <person name="Splivallo R."/>
            <person name="Traeger S."/>
            <person name="Wang M."/>
            <person name="Zifcakova L."/>
            <person name="Wipf D."/>
            <person name="Zambonelli A."/>
            <person name="Paolocci F."/>
            <person name="Nowrousian M."/>
            <person name="Ottonello S."/>
            <person name="Baldrian P."/>
            <person name="Spatafora J.W."/>
            <person name="Henrissat B."/>
            <person name="Nagy L.G."/>
            <person name="Aury J.M."/>
            <person name="Wincker P."/>
            <person name="Grigoriev I.V."/>
            <person name="Bonfante P."/>
            <person name="Martin F.M."/>
        </authorList>
    </citation>
    <scope>NUCLEOTIDE SEQUENCE [LARGE SCALE GENOMIC DNA]</scope>
    <source>
        <strain evidence="2 3">120613-1</strain>
    </source>
</reference>